<dbReference type="InterPro" id="IPR041164">
    <property type="entry name" value="LDcluster4"/>
</dbReference>
<organism evidence="1 2">
    <name type="scientific">Candidatus Curtissbacteria bacterium RIFCSPLOWO2_01_FULL_38_11b</name>
    <dbReference type="NCBI Taxonomy" id="1797725"/>
    <lineage>
        <taxon>Bacteria</taxon>
        <taxon>Candidatus Curtissiibacteriota</taxon>
    </lineage>
</organism>
<protein>
    <recommendedName>
        <fullName evidence="3">Cytokinin riboside 5'-monophosphate phosphoribohydrolase</fullName>
    </recommendedName>
</protein>
<name>A0A1F5H1J5_9BACT</name>
<evidence type="ECO:0008006" key="3">
    <source>
        <dbReference type="Google" id="ProtNLM"/>
    </source>
</evidence>
<accession>A0A1F5H1J5</accession>
<dbReference type="PANTHER" id="PTHR43393">
    <property type="entry name" value="CYTOKININ RIBOSIDE 5'-MONOPHOSPHATE PHOSPHORIBOHYDROLASE"/>
    <property type="match status" value="1"/>
</dbReference>
<dbReference type="STRING" id="1797725.A3A49_01885"/>
<gene>
    <name evidence="1" type="ORF">A3A49_01885</name>
</gene>
<sequence length="212" mass="23672">MINPFQKKGFSAISPIVDKVTFLGYADAKEADDPFKAAFEVAKLCAKEGYIVVNGAGPGIMKAATLGAHSGGGQAIGVTFYPDDTAMFEGRDKTNKVDHLIVEKNYLERTLKLLELGQIFIIFNGGTGTISEFGMAWGLARLYFGHHKPLILYGDFWQEIIFAFTRGMYIRAEERQVFKIVNKPQQVILAINKIRDDILKQSHKHIEPKFSI</sequence>
<dbReference type="InterPro" id="IPR052341">
    <property type="entry name" value="LOG_family_nucleotidases"/>
</dbReference>
<comment type="caution">
    <text evidence="1">The sequence shown here is derived from an EMBL/GenBank/DDBJ whole genome shotgun (WGS) entry which is preliminary data.</text>
</comment>
<dbReference type="EMBL" id="MFBO01000019">
    <property type="protein sequence ID" value="OGD98030.1"/>
    <property type="molecule type" value="Genomic_DNA"/>
</dbReference>
<dbReference type="AlphaFoldDB" id="A0A1F5H1J5"/>
<dbReference type="Gene3D" id="3.40.50.450">
    <property type="match status" value="1"/>
</dbReference>
<dbReference type="Pfam" id="PF18306">
    <property type="entry name" value="LDcluster4"/>
    <property type="match status" value="1"/>
</dbReference>
<dbReference type="PANTHER" id="PTHR43393:SF3">
    <property type="entry name" value="LYSINE DECARBOXYLASE-LIKE PROTEIN"/>
    <property type="match status" value="1"/>
</dbReference>
<dbReference type="GO" id="GO:0005829">
    <property type="term" value="C:cytosol"/>
    <property type="evidence" value="ECO:0007669"/>
    <property type="project" value="TreeGrafter"/>
</dbReference>
<proteinExistence type="predicted"/>
<evidence type="ECO:0000313" key="2">
    <source>
        <dbReference type="Proteomes" id="UP000176740"/>
    </source>
</evidence>
<evidence type="ECO:0000313" key="1">
    <source>
        <dbReference type="EMBL" id="OGD98030.1"/>
    </source>
</evidence>
<reference evidence="1 2" key="1">
    <citation type="journal article" date="2016" name="Nat. Commun.">
        <title>Thousands of microbial genomes shed light on interconnected biogeochemical processes in an aquifer system.</title>
        <authorList>
            <person name="Anantharaman K."/>
            <person name="Brown C.T."/>
            <person name="Hug L.A."/>
            <person name="Sharon I."/>
            <person name="Castelle C.J."/>
            <person name="Probst A.J."/>
            <person name="Thomas B.C."/>
            <person name="Singh A."/>
            <person name="Wilkins M.J."/>
            <person name="Karaoz U."/>
            <person name="Brodie E.L."/>
            <person name="Williams K.H."/>
            <person name="Hubbard S.S."/>
            <person name="Banfield J.F."/>
        </authorList>
    </citation>
    <scope>NUCLEOTIDE SEQUENCE [LARGE SCALE GENOMIC DNA]</scope>
</reference>
<dbReference type="Proteomes" id="UP000176740">
    <property type="component" value="Unassembled WGS sequence"/>
</dbReference>
<dbReference type="SUPFAM" id="SSF102405">
    <property type="entry name" value="MCP/YpsA-like"/>
    <property type="match status" value="1"/>
</dbReference>